<accession>A0A5P1FV92</accession>
<keyword evidence="1" id="KW-0812">Transmembrane</keyword>
<dbReference type="EMBL" id="CM007381">
    <property type="protein sequence ID" value="ONK82062.1"/>
    <property type="molecule type" value="Genomic_DNA"/>
</dbReference>
<dbReference type="Proteomes" id="UP000243459">
    <property type="component" value="Chromosome 1"/>
</dbReference>
<gene>
    <name evidence="2" type="ORF">A4U43_C01F35730</name>
</gene>
<keyword evidence="1" id="KW-0472">Membrane</keyword>
<keyword evidence="1" id="KW-1133">Transmembrane helix</keyword>
<proteinExistence type="predicted"/>
<evidence type="ECO:0000256" key="1">
    <source>
        <dbReference type="SAM" id="Phobius"/>
    </source>
</evidence>
<feature type="transmembrane region" description="Helical" evidence="1">
    <location>
        <begin position="80"/>
        <end position="97"/>
    </location>
</feature>
<reference evidence="3" key="1">
    <citation type="journal article" date="2017" name="Nat. Commun.">
        <title>The asparagus genome sheds light on the origin and evolution of a young Y chromosome.</title>
        <authorList>
            <person name="Harkess A."/>
            <person name="Zhou J."/>
            <person name="Xu C."/>
            <person name="Bowers J.E."/>
            <person name="Van der Hulst R."/>
            <person name="Ayyampalayam S."/>
            <person name="Mercati F."/>
            <person name="Riccardi P."/>
            <person name="McKain M.R."/>
            <person name="Kakrana A."/>
            <person name="Tang H."/>
            <person name="Ray J."/>
            <person name="Groenendijk J."/>
            <person name="Arikit S."/>
            <person name="Mathioni S.M."/>
            <person name="Nakano M."/>
            <person name="Shan H."/>
            <person name="Telgmann-Rauber A."/>
            <person name="Kanno A."/>
            <person name="Yue Z."/>
            <person name="Chen H."/>
            <person name="Li W."/>
            <person name="Chen Y."/>
            <person name="Xu X."/>
            <person name="Zhang Y."/>
            <person name="Luo S."/>
            <person name="Chen H."/>
            <person name="Gao J."/>
            <person name="Mao Z."/>
            <person name="Pires J.C."/>
            <person name="Luo M."/>
            <person name="Kudrna D."/>
            <person name="Wing R.A."/>
            <person name="Meyers B.C."/>
            <person name="Yi K."/>
            <person name="Kong H."/>
            <person name="Lavrijsen P."/>
            <person name="Sunseri F."/>
            <person name="Falavigna A."/>
            <person name="Ye Y."/>
            <person name="Leebens-Mack J.H."/>
            <person name="Chen G."/>
        </authorList>
    </citation>
    <scope>NUCLEOTIDE SEQUENCE [LARGE SCALE GENOMIC DNA]</scope>
    <source>
        <strain evidence="3">cv. DH0086</strain>
    </source>
</reference>
<name>A0A5P1FV92_ASPOF</name>
<sequence length="113" mass="12723">MRKNRMQARDTTISMPYRVQRIEDFVKQLESGDLKLRVRVLESERAARKATIMQMATIYTALSGTLLNVGVTLGSQGNQVIANGSFIGAGVFLTLLIRSMQRVKKLDKFETMI</sequence>
<dbReference type="Gramene" id="ONK82062">
    <property type="protein sequence ID" value="ONK82062"/>
    <property type="gene ID" value="A4U43_C01F35730"/>
</dbReference>
<organism evidence="2 3">
    <name type="scientific">Asparagus officinalis</name>
    <name type="common">Garden asparagus</name>
    <dbReference type="NCBI Taxonomy" id="4686"/>
    <lineage>
        <taxon>Eukaryota</taxon>
        <taxon>Viridiplantae</taxon>
        <taxon>Streptophyta</taxon>
        <taxon>Embryophyta</taxon>
        <taxon>Tracheophyta</taxon>
        <taxon>Spermatophyta</taxon>
        <taxon>Magnoliopsida</taxon>
        <taxon>Liliopsida</taxon>
        <taxon>Asparagales</taxon>
        <taxon>Asparagaceae</taxon>
        <taxon>Asparagoideae</taxon>
        <taxon>Asparagus</taxon>
    </lineage>
</organism>
<feature type="transmembrane region" description="Helical" evidence="1">
    <location>
        <begin position="55"/>
        <end position="74"/>
    </location>
</feature>
<dbReference type="OMA" id="ATIMQMA"/>
<keyword evidence="3" id="KW-1185">Reference proteome</keyword>
<protein>
    <submittedName>
        <fullName evidence="2">Uncharacterized protein</fullName>
    </submittedName>
</protein>
<dbReference type="AlphaFoldDB" id="A0A5P1FV92"/>
<evidence type="ECO:0000313" key="3">
    <source>
        <dbReference type="Proteomes" id="UP000243459"/>
    </source>
</evidence>
<evidence type="ECO:0000313" key="2">
    <source>
        <dbReference type="EMBL" id="ONK82062.1"/>
    </source>
</evidence>